<dbReference type="SMART" id="SM00382">
    <property type="entry name" value="AAA"/>
    <property type="match status" value="1"/>
</dbReference>
<keyword evidence="1" id="KW-0547">Nucleotide-binding</keyword>
<keyword evidence="5" id="KW-0804">Transcription</keyword>
<dbReference type="InterPro" id="IPR027417">
    <property type="entry name" value="P-loop_NTPase"/>
</dbReference>
<dbReference type="InterPro" id="IPR058031">
    <property type="entry name" value="AAA_lid_NorR"/>
</dbReference>
<keyword evidence="3" id="KW-0805">Transcription regulation</keyword>
<dbReference type="Proteomes" id="UP000233256">
    <property type="component" value="Unassembled WGS sequence"/>
</dbReference>
<dbReference type="GO" id="GO:0005524">
    <property type="term" value="F:ATP binding"/>
    <property type="evidence" value="ECO:0007669"/>
    <property type="project" value="UniProtKB-KW"/>
</dbReference>
<keyword evidence="4" id="KW-0238">DNA-binding</keyword>
<sequence>MMDIQGDATIDAGVPLLLSLLERVDQGVAILCVEGTKSEEALKGVVKSSNAVARGNGILTGDVLQLQGLTNGSWSRISFTAPGGERYGDAILLGQGRVRALLIRHRWRTDSRETATTRYTFRDIIGPSQPVRDAIRLASRAARTDSSILITGESGTGKELFAQSIHAGGPRSSGPFVAVNCGAIPRDLIESELFGHEKGAFTGALVSRTGKFEQAHGGSIFLDEIGEMPLAMQVRLLRVLQEREVTRVGGLRSIPVDVRIIAATNRDLQALVASGGFREDLLYRIRVFSVRVPSLRERPGDILPLAESFLEKFAAQMELPLRGFGKKLSEAMMQYSWPGNVRELQNFVEAEANLCDSEEIHHIPDYLLFNGAGDASTAVQHSQSSIQGFHVADLAGMKVRNLTDQAFIRALEASAGSVAAAGKTIGVSRATAYRIARRIGVI</sequence>
<dbReference type="Pfam" id="PF25601">
    <property type="entry name" value="AAA_lid_14"/>
    <property type="match status" value="1"/>
</dbReference>
<proteinExistence type="predicted"/>
<dbReference type="AlphaFoldDB" id="A0A2N1PQC3"/>
<evidence type="ECO:0000259" key="6">
    <source>
        <dbReference type="PROSITE" id="PS50045"/>
    </source>
</evidence>
<dbReference type="InterPro" id="IPR003593">
    <property type="entry name" value="AAA+_ATPase"/>
</dbReference>
<dbReference type="FunFam" id="3.40.50.300:FF:000006">
    <property type="entry name" value="DNA-binding transcriptional regulator NtrC"/>
    <property type="match status" value="1"/>
</dbReference>
<protein>
    <submittedName>
        <fullName evidence="7">Sigma-54-dependent Fis family transcriptional regulator</fullName>
    </submittedName>
</protein>
<dbReference type="InterPro" id="IPR025944">
    <property type="entry name" value="Sigma_54_int_dom_CS"/>
</dbReference>
<keyword evidence="2" id="KW-0067">ATP-binding</keyword>
<comment type="caution">
    <text evidence="7">The sequence shown here is derived from an EMBL/GenBank/DDBJ whole genome shotgun (WGS) entry which is preliminary data.</text>
</comment>
<dbReference type="PANTHER" id="PTHR32071">
    <property type="entry name" value="TRANSCRIPTIONAL REGULATORY PROTEIN"/>
    <property type="match status" value="1"/>
</dbReference>
<evidence type="ECO:0000256" key="2">
    <source>
        <dbReference type="ARBA" id="ARBA00022840"/>
    </source>
</evidence>
<dbReference type="CDD" id="cd00009">
    <property type="entry name" value="AAA"/>
    <property type="match status" value="1"/>
</dbReference>
<dbReference type="Gene3D" id="1.10.8.60">
    <property type="match status" value="1"/>
</dbReference>
<organism evidence="7 8">
    <name type="scientific">Candidatus Wallbacteria bacterium HGW-Wallbacteria-1</name>
    <dbReference type="NCBI Taxonomy" id="2013854"/>
    <lineage>
        <taxon>Bacteria</taxon>
        <taxon>Candidatus Walliibacteriota</taxon>
    </lineage>
</organism>
<dbReference type="SUPFAM" id="SSF52540">
    <property type="entry name" value="P-loop containing nucleoside triphosphate hydrolases"/>
    <property type="match status" value="1"/>
</dbReference>
<evidence type="ECO:0000256" key="4">
    <source>
        <dbReference type="ARBA" id="ARBA00023125"/>
    </source>
</evidence>
<dbReference type="GO" id="GO:0006355">
    <property type="term" value="P:regulation of DNA-templated transcription"/>
    <property type="evidence" value="ECO:0007669"/>
    <property type="project" value="InterPro"/>
</dbReference>
<dbReference type="PROSITE" id="PS50045">
    <property type="entry name" value="SIGMA54_INTERACT_4"/>
    <property type="match status" value="1"/>
</dbReference>
<evidence type="ECO:0000256" key="3">
    <source>
        <dbReference type="ARBA" id="ARBA00023015"/>
    </source>
</evidence>
<dbReference type="InterPro" id="IPR025662">
    <property type="entry name" value="Sigma_54_int_dom_ATP-bd_1"/>
</dbReference>
<evidence type="ECO:0000256" key="5">
    <source>
        <dbReference type="ARBA" id="ARBA00023163"/>
    </source>
</evidence>
<dbReference type="EMBL" id="PGXC01000005">
    <property type="protein sequence ID" value="PKK90534.1"/>
    <property type="molecule type" value="Genomic_DNA"/>
</dbReference>
<evidence type="ECO:0000313" key="8">
    <source>
        <dbReference type="Proteomes" id="UP000233256"/>
    </source>
</evidence>
<evidence type="ECO:0000313" key="7">
    <source>
        <dbReference type="EMBL" id="PKK90534.1"/>
    </source>
</evidence>
<reference evidence="7 8" key="1">
    <citation type="journal article" date="2017" name="ISME J.">
        <title>Potential for microbial H2 and metal transformations associated with novel bacteria and archaea in deep terrestrial subsurface sediments.</title>
        <authorList>
            <person name="Hernsdorf A.W."/>
            <person name="Amano Y."/>
            <person name="Miyakawa K."/>
            <person name="Ise K."/>
            <person name="Suzuki Y."/>
            <person name="Anantharaman K."/>
            <person name="Probst A."/>
            <person name="Burstein D."/>
            <person name="Thomas B.C."/>
            <person name="Banfield J.F."/>
        </authorList>
    </citation>
    <scope>NUCLEOTIDE SEQUENCE [LARGE SCALE GENOMIC DNA]</scope>
    <source>
        <strain evidence="7">HGW-Wallbacteria-1</strain>
    </source>
</reference>
<dbReference type="InterPro" id="IPR002078">
    <property type="entry name" value="Sigma_54_int"/>
</dbReference>
<evidence type="ECO:0000256" key="1">
    <source>
        <dbReference type="ARBA" id="ARBA00022741"/>
    </source>
</evidence>
<dbReference type="PROSITE" id="PS00675">
    <property type="entry name" value="SIGMA54_INTERACT_1"/>
    <property type="match status" value="1"/>
</dbReference>
<dbReference type="InterPro" id="IPR025943">
    <property type="entry name" value="Sigma_54_int_dom_ATP-bd_2"/>
</dbReference>
<dbReference type="PROSITE" id="PS00688">
    <property type="entry name" value="SIGMA54_INTERACT_3"/>
    <property type="match status" value="1"/>
</dbReference>
<name>A0A2N1PQC3_9BACT</name>
<dbReference type="GO" id="GO:0003677">
    <property type="term" value="F:DNA binding"/>
    <property type="evidence" value="ECO:0007669"/>
    <property type="project" value="UniProtKB-KW"/>
</dbReference>
<dbReference type="PROSITE" id="PS00676">
    <property type="entry name" value="SIGMA54_INTERACT_2"/>
    <property type="match status" value="1"/>
</dbReference>
<accession>A0A2N1PQC3</accession>
<feature type="domain" description="Sigma-54 factor interaction" evidence="6">
    <location>
        <begin position="124"/>
        <end position="353"/>
    </location>
</feature>
<gene>
    <name evidence="7" type="ORF">CVV64_09230</name>
</gene>
<dbReference type="Pfam" id="PF00158">
    <property type="entry name" value="Sigma54_activat"/>
    <property type="match status" value="1"/>
</dbReference>
<dbReference type="Gene3D" id="3.40.50.300">
    <property type="entry name" value="P-loop containing nucleotide triphosphate hydrolases"/>
    <property type="match status" value="1"/>
</dbReference>